<gene>
    <name evidence="2" type="ORF">INP51_05640</name>
</gene>
<organism evidence="2 3">
    <name type="scientific">Blautia liquoris</name>
    <dbReference type="NCBI Taxonomy" id="2779518"/>
    <lineage>
        <taxon>Bacteria</taxon>
        <taxon>Bacillati</taxon>
        <taxon>Bacillota</taxon>
        <taxon>Clostridia</taxon>
        <taxon>Lachnospirales</taxon>
        <taxon>Lachnospiraceae</taxon>
        <taxon>Blautia</taxon>
    </lineage>
</organism>
<feature type="domain" description="Xylose isomerase-like TIM barrel" evidence="1">
    <location>
        <begin position="25"/>
        <end position="242"/>
    </location>
</feature>
<accession>A0A7M2RJJ2</accession>
<proteinExistence type="predicted"/>
<dbReference type="SUPFAM" id="SSF51658">
    <property type="entry name" value="Xylose isomerase-like"/>
    <property type="match status" value="1"/>
</dbReference>
<dbReference type="RefSeq" id="WP_193736749.1">
    <property type="nucleotide sequence ID" value="NZ_CP063304.1"/>
</dbReference>
<dbReference type="InterPro" id="IPR036237">
    <property type="entry name" value="Xyl_isomerase-like_sf"/>
</dbReference>
<dbReference type="Gene3D" id="3.20.20.150">
    <property type="entry name" value="Divalent-metal-dependent TIM barrel enzymes"/>
    <property type="match status" value="1"/>
</dbReference>
<keyword evidence="2" id="KW-0413">Isomerase</keyword>
<dbReference type="EMBL" id="CP063304">
    <property type="protein sequence ID" value="QOV20429.1"/>
    <property type="molecule type" value="Genomic_DNA"/>
</dbReference>
<sequence length="290" mass="33368">MKRHVILTGFTDELADSFDEQITGAKKNGLTHIEIRAIDGKNIADCSKHEIEKAKQKLDTAGIKVSTIGSPIGKIDIKEPFEKHFNQYQKMVEYAKLFDTPYIRMFSFYMPEGEDKYSYEDEVMERLSRLVDYAADQDVILLHENEKKIFGDDARGCKKIMERFYGDHLKAIFDFANFVECGQDTLEAYEILKDYVSYIHIKDAQWDSKLVVPAGMGDGNVQEILRQLKAKNFEGFLSLEPHLTHFSGIKKLEDEDAHSTDKERLLADRPFAFDIAVHALKAILWDLDWA</sequence>
<evidence type="ECO:0000313" key="2">
    <source>
        <dbReference type="EMBL" id="QOV20429.1"/>
    </source>
</evidence>
<dbReference type="PANTHER" id="PTHR12110:SF53">
    <property type="entry name" value="BLR5974 PROTEIN"/>
    <property type="match status" value="1"/>
</dbReference>
<dbReference type="Pfam" id="PF01261">
    <property type="entry name" value="AP_endonuc_2"/>
    <property type="match status" value="1"/>
</dbReference>
<dbReference type="InterPro" id="IPR050312">
    <property type="entry name" value="IolE/XylAMocC-like"/>
</dbReference>
<dbReference type="GO" id="GO:0016853">
    <property type="term" value="F:isomerase activity"/>
    <property type="evidence" value="ECO:0007669"/>
    <property type="project" value="UniProtKB-KW"/>
</dbReference>
<dbReference type="InterPro" id="IPR013022">
    <property type="entry name" value="Xyl_isomerase-like_TIM-brl"/>
</dbReference>
<reference evidence="2 3" key="1">
    <citation type="submission" date="2020-10" db="EMBL/GenBank/DDBJ databases">
        <title>Blautia liquoris sp.nov., isolated from the mud in a fermentation cellar used for the production of Chinese strong-flavoured liquor.</title>
        <authorList>
            <person name="Lu L."/>
        </authorList>
    </citation>
    <scope>NUCLEOTIDE SEQUENCE [LARGE SCALE GENOMIC DNA]</scope>
    <source>
        <strain evidence="2 3">LZLJ-3</strain>
    </source>
</reference>
<keyword evidence="3" id="KW-1185">Reference proteome</keyword>
<dbReference type="Proteomes" id="UP000593601">
    <property type="component" value="Chromosome"/>
</dbReference>
<dbReference type="KEGG" id="bliq:INP51_05640"/>
<name>A0A7M2RJJ2_9FIRM</name>
<dbReference type="AlphaFoldDB" id="A0A7M2RJJ2"/>
<evidence type="ECO:0000259" key="1">
    <source>
        <dbReference type="Pfam" id="PF01261"/>
    </source>
</evidence>
<dbReference type="PANTHER" id="PTHR12110">
    <property type="entry name" value="HYDROXYPYRUVATE ISOMERASE"/>
    <property type="match status" value="1"/>
</dbReference>
<protein>
    <submittedName>
        <fullName evidence="2">Sugar phosphate isomerase/epimerase</fullName>
    </submittedName>
</protein>
<evidence type="ECO:0000313" key="3">
    <source>
        <dbReference type="Proteomes" id="UP000593601"/>
    </source>
</evidence>